<dbReference type="EMBL" id="NTFS01000460">
    <property type="protein sequence ID" value="PAX51155.1"/>
    <property type="molecule type" value="Genomic_DNA"/>
</dbReference>
<proteinExistence type="predicted"/>
<protein>
    <submittedName>
        <fullName evidence="1">Uncharacterized protein</fullName>
    </submittedName>
</protein>
<sequence length="206" mass="23033">ECNKSVETSFGITSKTDLAILADKPYVIRSGRESIFSKSLLLSLDALTIEQLQNPVTITVSPGEKTVVFCSVYDPATYRVVDFSWSGHKEINLQALEERVVDKISQITSVNQGQNLAPTQIMGVVKNAEGAALRTHMMAQIDKYITQLGWNTEQGRNYLQQHYQKNSRSQLSDTELLDFTFRVMEMAGIVQDVYQQTSSLMDAKAS</sequence>
<gene>
    <name evidence="1" type="ORF">CK510_26380</name>
</gene>
<evidence type="ECO:0000313" key="2">
    <source>
        <dbReference type="Proteomes" id="UP000218238"/>
    </source>
</evidence>
<dbReference type="RefSeq" id="WP_095724488.1">
    <property type="nucleotide sequence ID" value="NZ_NTFS01000460.1"/>
</dbReference>
<name>A0A2A2TBY3_9CYAN</name>
<accession>A0A2A2TBY3</accession>
<dbReference type="OrthoDB" id="482635at2"/>
<dbReference type="Proteomes" id="UP000218238">
    <property type="component" value="Unassembled WGS sequence"/>
</dbReference>
<evidence type="ECO:0000313" key="1">
    <source>
        <dbReference type="EMBL" id="PAX51155.1"/>
    </source>
</evidence>
<organism evidence="1 2">
    <name type="scientific">Brunnivagina elsteri CCALA 953</name>
    <dbReference type="NCBI Taxonomy" id="987040"/>
    <lineage>
        <taxon>Bacteria</taxon>
        <taxon>Bacillati</taxon>
        <taxon>Cyanobacteriota</taxon>
        <taxon>Cyanophyceae</taxon>
        <taxon>Nostocales</taxon>
        <taxon>Calotrichaceae</taxon>
        <taxon>Brunnivagina</taxon>
    </lineage>
</organism>
<dbReference type="AlphaFoldDB" id="A0A2A2TBY3"/>
<feature type="non-terminal residue" evidence="1">
    <location>
        <position position="1"/>
    </location>
</feature>
<reference evidence="1 2" key="1">
    <citation type="submission" date="2017-08" db="EMBL/GenBank/DDBJ databases">
        <title>Draft genome sequence of filamentous cyanobacterium Calothrix elsteri CCALA 953.</title>
        <authorList>
            <person name="Gagunashvili A.N."/>
            <person name="Elster J."/>
            <person name="Andresson O.S."/>
        </authorList>
    </citation>
    <scope>NUCLEOTIDE SEQUENCE [LARGE SCALE GENOMIC DNA]</scope>
    <source>
        <strain evidence="1 2">CCALA 953</strain>
    </source>
</reference>
<comment type="caution">
    <text evidence="1">The sequence shown here is derived from an EMBL/GenBank/DDBJ whole genome shotgun (WGS) entry which is preliminary data.</text>
</comment>
<keyword evidence="2" id="KW-1185">Reference proteome</keyword>